<keyword evidence="5" id="KW-0482">Metalloprotease</keyword>
<dbReference type="SUPFAM" id="SSF102712">
    <property type="entry name" value="JAB1/MPN domain"/>
    <property type="match status" value="1"/>
</dbReference>
<feature type="domain" description="JAB1/MPN/MOV34 metalloenzyme" evidence="6">
    <location>
        <begin position="11"/>
        <end position="138"/>
    </location>
</feature>
<keyword evidence="3" id="KW-0378">Hydrolase</keyword>
<dbReference type="Gene3D" id="3.40.140.10">
    <property type="entry name" value="Cytidine Deaminase, domain 2"/>
    <property type="match status" value="1"/>
</dbReference>
<dbReference type="InterPro" id="IPR051929">
    <property type="entry name" value="VirAsm_ModProt"/>
</dbReference>
<dbReference type="CDD" id="cd08070">
    <property type="entry name" value="MPN_like"/>
    <property type="match status" value="1"/>
</dbReference>
<dbReference type="EMBL" id="FOTR01000007">
    <property type="protein sequence ID" value="SFM06892.1"/>
    <property type="molecule type" value="Genomic_DNA"/>
</dbReference>
<organism evidence="7 8">
    <name type="scientific">Gracilibacillus orientalis</name>
    <dbReference type="NCBI Taxonomy" id="334253"/>
    <lineage>
        <taxon>Bacteria</taxon>
        <taxon>Bacillati</taxon>
        <taxon>Bacillota</taxon>
        <taxon>Bacilli</taxon>
        <taxon>Bacillales</taxon>
        <taxon>Bacillaceae</taxon>
        <taxon>Gracilibacillus</taxon>
    </lineage>
</organism>
<dbReference type="PANTHER" id="PTHR34858">
    <property type="entry name" value="CYSO-CYSTEINE PEPTIDASE"/>
    <property type="match status" value="1"/>
</dbReference>
<evidence type="ECO:0000256" key="5">
    <source>
        <dbReference type="ARBA" id="ARBA00023049"/>
    </source>
</evidence>
<dbReference type="Proteomes" id="UP000198565">
    <property type="component" value="Unassembled WGS sequence"/>
</dbReference>
<evidence type="ECO:0000256" key="3">
    <source>
        <dbReference type="ARBA" id="ARBA00022801"/>
    </source>
</evidence>
<keyword evidence="2" id="KW-0479">Metal-binding</keyword>
<keyword evidence="7" id="KW-0647">Proteasome</keyword>
<dbReference type="GO" id="GO:0008270">
    <property type="term" value="F:zinc ion binding"/>
    <property type="evidence" value="ECO:0007669"/>
    <property type="project" value="TreeGrafter"/>
</dbReference>
<dbReference type="GO" id="GO:0008235">
    <property type="term" value="F:metalloexopeptidase activity"/>
    <property type="evidence" value="ECO:0007669"/>
    <property type="project" value="TreeGrafter"/>
</dbReference>
<dbReference type="InterPro" id="IPR000555">
    <property type="entry name" value="JAMM/MPN+_dom"/>
</dbReference>
<name>A0A1I4MUB1_9BACI</name>
<keyword evidence="8" id="KW-1185">Reference proteome</keyword>
<evidence type="ECO:0000313" key="8">
    <source>
        <dbReference type="Proteomes" id="UP000198565"/>
    </source>
</evidence>
<dbReference type="GO" id="GO:0000502">
    <property type="term" value="C:proteasome complex"/>
    <property type="evidence" value="ECO:0007669"/>
    <property type="project" value="UniProtKB-KW"/>
</dbReference>
<dbReference type="InterPro" id="IPR028090">
    <property type="entry name" value="JAB_dom_prok"/>
</dbReference>
<proteinExistence type="predicted"/>
<evidence type="ECO:0000256" key="2">
    <source>
        <dbReference type="ARBA" id="ARBA00022723"/>
    </source>
</evidence>
<protein>
    <submittedName>
        <fullName evidence="7">Proteasome lid subunit RPN8/RPN11, contains Jab1/MPN metalloenzyme (JAMM) motif</fullName>
    </submittedName>
</protein>
<keyword evidence="4" id="KW-0862">Zinc</keyword>
<sequence>MVISKIIMEKVITLSKDIYQKVIAEGENNLPYEACGLIAGYHHQVTSFWPLQNQLNSSTRFFVHKQKVIETVKCIENRKEQVLAVFHTHPSTKPVPSPYDLSHHPDDQVGMVIVSYKYSLPQIKWYQIKNKIYKECTIIIN</sequence>
<dbReference type="GO" id="GO:0006508">
    <property type="term" value="P:proteolysis"/>
    <property type="evidence" value="ECO:0007669"/>
    <property type="project" value="UniProtKB-KW"/>
</dbReference>
<dbReference type="SMART" id="SM00232">
    <property type="entry name" value="JAB_MPN"/>
    <property type="match status" value="1"/>
</dbReference>
<evidence type="ECO:0000259" key="6">
    <source>
        <dbReference type="SMART" id="SM00232"/>
    </source>
</evidence>
<dbReference type="STRING" id="334253.SAMN04487943_107101"/>
<accession>A0A1I4MUB1</accession>
<gene>
    <name evidence="7" type="ORF">SAMN04487943_107101</name>
</gene>
<dbReference type="AlphaFoldDB" id="A0A1I4MUB1"/>
<evidence type="ECO:0000256" key="1">
    <source>
        <dbReference type="ARBA" id="ARBA00022670"/>
    </source>
</evidence>
<reference evidence="8" key="1">
    <citation type="submission" date="2016-10" db="EMBL/GenBank/DDBJ databases">
        <authorList>
            <person name="Varghese N."/>
            <person name="Submissions S."/>
        </authorList>
    </citation>
    <scope>NUCLEOTIDE SEQUENCE [LARGE SCALE GENOMIC DNA]</scope>
    <source>
        <strain evidence="8">CGMCC 1.4250</strain>
    </source>
</reference>
<dbReference type="PANTHER" id="PTHR34858:SF1">
    <property type="entry name" value="CYSO-CYSTEINE PEPTIDASE"/>
    <property type="match status" value="1"/>
</dbReference>
<evidence type="ECO:0000313" key="7">
    <source>
        <dbReference type="EMBL" id="SFM06892.1"/>
    </source>
</evidence>
<evidence type="ECO:0000256" key="4">
    <source>
        <dbReference type="ARBA" id="ARBA00022833"/>
    </source>
</evidence>
<keyword evidence="1" id="KW-0645">Protease</keyword>
<dbReference type="OrthoDB" id="9802958at2"/>
<dbReference type="Pfam" id="PF14464">
    <property type="entry name" value="Prok-JAB"/>
    <property type="match status" value="1"/>
</dbReference>